<organism evidence="2 3">
    <name type="scientific">Solirubrobacter ginsenosidimutans</name>
    <dbReference type="NCBI Taxonomy" id="490573"/>
    <lineage>
        <taxon>Bacteria</taxon>
        <taxon>Bacillati</taxon>
        <taxon>Actinomycetota</taxon>
        <taxon>Thermoleophilia</taxon>
        <taxon>Solirubrobacterales</taxon>
        <taxon>Solirubrobacteraceae</taxon>
        <taxon>Solirubrobacter</taxon>
    </lineage>
</organism>
<dbReference type="AlphaFoldDB" id="A0A9X3N3Q6"/>
<dbReference type="PANTHER" id="PTHR18964">
    <property type="entry name" value="ROK (REPRESSOR, ORF, KINASE) FAMILY"/>
    <property type="match status" value="1"/>
</dbReference>
<evidence type="ECO:0000313" key="2">
    <source>
        <dbReference type="EMBL" id="MDA0166430.1"/>
    </source>
</evidence>
<keyword evidence="3" id="KW-1185">Reference proteome</keyword>
<reference evidence="2" key="1">
    <citation type="submission" date="2022-10" db="EMBL/GenBank/DDBJ databases">
        <title>The WGS of Solirubrobacter ginsenosidimutans DSM 21036.</title>
        <authorList>
            <person name="Jiang Z."/>
        </authorList>
    </citation>
    <scope>NUCLEOTIDE SEQUENCE</scope>
    <source>
        <strain evidence="2">DSM 21036</strain>
    </source>
</reference>
<accession>A0A9X3N3Q6</accession>
<dbReference type="InterPro" id="IPR043129">
    <property type="entry name" value="ATPase_NBD"/>
</dbReference>
<dbReference type="InterPro" id="IPR049874">
    <property type="entry name" value="ROK_cs"/>
</dbReference>
<protein>
    <submittedName>
        <fullName evidence="2">ROK family transcriptional regulator</fullName>
    </submittedName>
</protein>
<gene>
    <name evidence="2" type="ORF">OM076_39565</name>
</gene>
<evidence type="ECO:0000313" key="3">
    <source>
        <dbReference type="Proteomes" id="UP001149140"/>
    </source>
</evidence>
<dbReference type="InterPro" id="IPR036388">
    <property type="entry name" value="WH-like_DNA-bd_sf"/>
</dbReference>
<dbReference type="InterPro" id="IPR036390">
    <property type="entry name" value="WH_DNA-bd_sf"/>
</dbReference>
<comment type="similarity">
    <text evidence="1">Belongs to the ROK (NagC/XylR) family.</text>
</comment>
<dbReference type="PANTHER" id="PTHR18964:SF173">
    <property type="entry name" value="GLUCOKINASE"/>
    <property type="match status" value="1"/>
</dbReference>
<dbReference type="Pfam" id="PF13412">
    <property type="entry name" value="HTH_24"/>
    <property type="match status" value="1"/>
</dbReference>
<dbReference type="Pfam" id="PF00480">
    <property type="entry name" value="ROK"/>
    <property type="match status" value="1"/>
</dbReference>
<dbReference type="Gene3D" id="3.30.420.40">
    <property type="match status" value="2"/>
</dbReference>
<dbReference type="CDD" id="cd00090">
    <property type="entry name" value="HTH_ARSR"/>
    <property type="match status" value="1"/>
</dbReference>
<dbReference type="Proteomes" id="UP001149140">
    <property type="component" value="Unassembled WGS sequence"/>
</dbReference>
<dbReference type="EMBL" id="JAPDOD010000065">
    <property type="protein sequence ID" value="MDA0166430.1"/>
    <property type="molecule type" value="Genomic_DNA"/>
</dbReference>
<dbReference type="PROSITE" id="PS01125">
    <property type="entry name" value="ROK"/>
    <property type="match status" value="1"/>
</dbReference>
<dbReference type="SUPFAM" id="SSF46785">
    <property type="entry name" value="Winged helix' DNA-binding domain"/>
    <property type="match status" value="1"/>
</dbReference>
<evidence type="ECO:0000256" key="1">
    <source>
        <dbReference type="ARBA" id="ARBA00006479"/>
    </source>
</evidence>
<proteinExistence type="inferred from homology"/>
<dbReference type="RefSeq" id="WP_270045687.1">
    <property type="nucleotide sequence ID" value="NZ_JAPDOD010000065.1"/>
</dbReference>
<sequence>MSDVLGSNFRESNRLRILEVLLRHPSRSRAELGRSLGLSRATVTAVLSELERAGMVEQQSDGLTDERRKAIGRPPLQVSLAPRAACAVGLDFGHRHVRAAVCDLGGAIIAQRWAESRVDEDPLGSFDLARDLAMASLAEANVAFDDVIGAGVGMAAPVDGRRGAVHTDGLLPDWAGLDPARELESRLEMPVQVENDANAGAMGEHLFGAGRGVSDMLYVRLSAGVGLGLILRDQPYRGVAGVAGEIGHTEAVSNGEICRCGNRGCLETIVSPVALADLLERSRGEPTSVARMLDLVRAGDRGAQRVVSDAGQAIGAALAAAVNLLNPSLVIIGGELAEAGEVLLTPIRAAITRSAIAPAAASMRVVAGDLGSRAEVLGAATIQLARAPEALANRLVAA</sequence>
<name>A0A9X3N3Q6_9ACTN</name>
<dbReference type="InterPro" id="IPR011991">
    <property type="entry name" value="ArsR-like_HTH"/>
</dbReference>
<dbReference type="InterPro" id="IPR000600">
    <property type="entry name" value="ROK"/>
</dbReference>
<dbReference type="Gene3D" id="1.10.10.10">
    <property type="entry name" value="Winged helix-like DNA-binding domain superfamily/Winged helix DNA-binding domain"/>
    <property type="match status" value="1"/>
</dbReference>
<dbReference type="SUPFAM" id="SSF53067">
    <property type="entry name" value="Actin-like ATPase domain"/>
    <property type="match status" value="1"/>
</dbReference>
<comment type="caution">
    <text evidence="2">The sequence shown here is derived from an EMBL/GenBank/DDBJ whole genome shotgun (WGS) entry which is preliminary data.</text>
</comment>